<proteinExistence type="predicted"/>
<keyword evidence="2" id="KW-1185">Reference proteome</keyword>
<dbReference type="Proteomes" id="UP001180737">
    <property type="component" value="Unassembled WGS sequence"/>
</dbReference>
<reference evidence="1" key="1">
    <citation type="submission" date="2024-05" db="EMBL/GenBank/DDBJ databases">
        <title>30 novel species of actinomycetes from the DSMZ collection.</title>
        <authorList>
            <person name="Nouioui I."/>
        </authorList>
    </citation>
    <scope>NUCLEOTIDE SEQUENCE</scope>
    <source>
        <strain evidence="1">DSM 3412</strain>
    </source>
</reference>
<gene>
    <name evidence="1" type="ORF">RM704_10650</name>
</gene>
<name>A0ABU2YUC1_9ACTN</name>
<comment type="caution">
    <text evidence="1">The sequence shown here is derived from an EMBL/GenBank/DDBJ whole genome shotgun (WGS) entry which is preliminary data.</text>
</comment>
<dbReference type="RefSeq" id="WP_033530635.1">
    <property type="nucleotide sequence ID" value="NZ_JAVRFJ010000007.1"/>
</dbReference>
<protein>
    <submittedName>
        <fullName evidence="1">Phage tail family protein</fullName>
    </submittedName>
</protein>
<evidence type="ECO:0000313" key="2">
    <source>
        <dbReference type="Proteomes" id="UP001180737"/>
    </source>
</evidence>
<sequence length="321" mass="34559">MPLFTAPVTTPPDTGEPGGGGVIVLPDLGRATVTYYDPAGVAWPLTRRSLGWYTLAEGVSGLGAAPYELTTDAHPRGGARLRHVQAQPRTIVWPLWVGGADHMEFVQRWRQLATAFTRTLRDGPGVLEIARPDGTRRRINVIYQEGWEGRGTRGFGRIFDSAVLSLWCEDPYWVDPVPVMVHREQGVGVDFLEPYPSVSSSQVLGATTVTNPGDVVVWPTWTITGPASLVTFTHTGAGKSFELDPSAVGHGNLLAGEQVTVRTDPVQVRFENGDNWVGALNWPDAVLWGLAPGDNAVTFTLSGSGPGSAVDLAFNSRYETA</sequence>
<evidence type="ECO:0000313" key="1">
    <source>
        <dbReference type="EMBL" id="MDT0567924.1"/>
    </source>
</evidence>
<accession>A0ABU2YUC1</accession>
<dbReference type="EMBL" id="JAVRFJ010000007">
    <property type="protein sequence ID" value="MDT0567924.1"/>
    <property type="molecule type" value="Genomic_DNA"/>
</dbReference>
<organism evidence="1 2">
    <name type="scientific">Streptomyces gottesmaniae</name>
    <dbReference type="NCBI Taxonomy" id="3075518"/>
    <lineage>
        <taxon>Bacteria</taxon>
        <taxon>Bacillati</taxon>
        <taxon>Actinomycetota</taxon>
        <taxon>Actinomycetes</taxon>
        <taxon>Kitasatosporales</taxon>
        <taxon>Streptomycetaceae</taxon>
        <taxon>Streptomyces</taxon>
    </lineage>
</organism>